<dbReference type="SMART" id="SM00248">
    <property type="entry name" value="ANK"/>
    <property type="match status" value="8"/>
</dbReference>
<feature type="repeat" description="ANK" evidence="3">
    <location>
        <begin position="342"/>
        <end position="374"/>
    </location>
</feature>
<feature type="compositionally biased region" description="Low complexity" evidence="4">
    <location>
        <begin position="114"/>
        <end position="123"/>
    </location>
</feature>
<keyword evidence="1" id="KW-0677">Repeat</keyword>
<evidence type="ECO:0000313" key="5">
    <source>
        <dbReference type="EMBL" id="KAK4446471.1"/>
    </source>
</evidence>
<dbReference type="PROSITE" id="PS50088">
    <property type="entry name" value="ANK_REPEAT"/>
    <property type="match status" value="3"/>
</dbReference>
<dbReference type="PANTHER" id="PTHR24171">
    <property type="entry name" value="ANKYRIN REPEAT DOMAIN-CONTAINING PROTEIN 39-RELATED"/>
    <property type="match status" value="1"/>
</dbReference>
<feature type="compositionally biased region" description="Basic and acidic residues" evidence="4">
    <location>
        <begin position="1"/>
        <end position="13"/>
    </location>
</feature>
<dbReference type="Pfam" id="PF12796">
    <property type="entry name" value="Ank_2"/>
    <property type="match status" value="1"/>
</dbReference>
<dbReference type="GO" id="GO:0004842">
    <property type="term" value="F:ubiquitin-protein transferase activity"/>
    <property type="evidence" value="ECO:0007669"/>
    <property type="project" value="TreeGrafter"/>
</dbReference>
<evidence type="ECO:0000256" key="1">
    <source>
        <dbReference type="ARBA" id="ARBA00022737"/>
    </source>
</evidence>
<feature type="repeat" description="ANK" evidence="3">
    <location>
        <begin position="376"/>
        <end position="408"/>
    </location>
</feature>
<feature type="compositionally biased region" description="Polar residues" evidence="4">
    <location>
        <begin position="25"/>
        <end position="35"/>
    </location>
</feature>
<feature type="repeat" description="ANK" evidence="3">
    <location>
        <begin position="309"/>
        <end position="341"/>
    </location>
</feature>
<dbReference type="AlphaFoldDB" id="A0AAV9GDB1"/>
<feature type="compositionally biased region" description="Basic and acidic residues" evidence="4">
    <location>
        <begin position="66"/>
        <end position="77"/>
    </location>
</feature>
<dbReference type="PROSITE" id="PS50297">
    <property type="entry name" value="ANK_REP_REGION"/>
    <property type="match status" value="3"/>
</dbReference>
<organism evidence="5 6">
    <name type="scientific">Podospora aff. communis PSN243</name>
    <dbReference type="NCBI Taxonomy" id="3040156"/>
    <lineage>
        <taxon>Eukaryota</taxon>
        <taxon>Fungi</taxon>
        <taxon>Dikarya</taxon>
        <taxon>Ascomycota</taxon>
        <taxon>Pezizomycotina</taxon>
        <taxon>Sordariomycetes</taxon>
        <taxon>Sordariomycetidae</taxon>
        <taxon>Sordariales</taxon>
        <taxon>Podosporaceae</taxon>
        <taxon>Podospora</taxon>
    </lineage>
</organism>
<keyword evidence="2 3" id="KW-0040">ANK repeat</keyword>
<dbReference type="GO" id="GO:0085020">
    <property type="term" value="P:protein K6-linked ubiquitination"/>
    <property type="evidence" value="ECO:0007669"/>
    <property type="project" value="TreeGrafter"/>
</dbReference>
<accession>A0AAV9GDB1</accession>
<sequence>MDSPSEREPDASKHQTPQGRLDKSGNGSETDTNSLLGHRASRPYSYTRPDATVKSEADGPSQPSKDSPEPDRFETARRPSSYVLPGRVVISSRTTLASGKPATRAEPSTKRRSVSPGSSVRGCSTKEAPYLDSNQEKPNSKQHGPTGPRPQPTWLYRKQRYVTPLYQTGTKSDRRLAEAARWGSLDSVKDLLEGGAHLESSEPPPRGPRSEDSASPPRDTALTMAVQRPSNGFEIAKFLLECGADVNKAELKKAVDRDDVEMTRLLLEYGYPMFYPVGYWLNRAVDLGSIELCELFLEFGANVNSQDMKGSTALLQAAWQGREAIVDLLLREGASVHLICRNGQTALYKASGQGHEGTVQRLLESGARPDEGRGAYGETALFKAVSKGHTGVVKRLLDSGADPNIPNDHRRRAWIGDDYRKGNFSQLLASGYYTNLSSHWMNPALEKYIRQQFQPQKACQYPLHAVAENKENGVAMAKELMAAGARVNVEDGEGMRPIDYAVVAGFKGMVKLLESRGSGRSNGGSRGNGESFDAERAVKGLMAEAAIHFLSKKRDRMQRRSRSRSLERGE</sequence>
<evidence type="ECO:0000313" key="6">
    <source>
        <dbReference type="Proteomes" id="UP001321760"/>
    </source>
</evidence>
<reference evidence="5" key="1">
    <citation type="journal article" date="2023" name="Mol. Phylogenet. Evol.">
        <title>Genome-scale phylogeny and comparative genomics of the fungal order Sordariales.</title>
        <authorList>
            <person name="Hensen N."/>
            <person name="Bonometti L."/>
            <person name="Westerberg I."/>
            <person name="Brannstrom I.O."/>
            <person name="Guillou S."/>
            <person name="Cros-Aarteil S."/>
            <person name="Calhoun S."/>
            <person name="Haridas S."/>
            <person name="Kuo A."/>
            <person name="Mondo S."/>
            <person name="Pangilinan J."/>
            <person name="Riley R."/>
            <person name="LaButti K."/>
            <person name="Andreopoulos B."/>
            <person name="Lipzen A."/>
            <person name="Chen C."/>
            <person name="Yan M."/>
            <person name="Daum C."/>
            <person name="Ng V."/>
            <person name="Clum A."/>
            <person name="Steindorff A."/>
            <person name="Ohm R.A."/>
            <person name="Martin F."/>
            <person name="Silar P."/>
            <person name="Natvig D.O."/>
            <person name="Lalanne C."/>
            <person name="Gautier V."/>
            <person name="Ament-Velasquez S.L."/>
            <person name="Kruys A."/>
            <person name="Hutchinson M.I."/>
            <person name="Powell A.J."/>
            <person name="Barry K."/>
            <person name="Miller A.N."/>
            <person name="Grigoriev I.V."/>
            <person name="Debuchy R."/>
            <person name="Gladieux P."/>
            <person name="Hiltunen Thoren M."/>
            <person name="Johannesson H."/>
        </authorList>
    </citation>
    <scope>NUCLEOTIDE SEQUENCE</scope>
    <source>
        <strain evidence="5">PSN243</strain>
    </source>
</reference>
<evidence type="ECO:0000256" key="3">
    <source>
        <dbReference type="PROSITE-ProRule" id="PRU00023"/>
    </source>
</evidence>
<dbReference type="InterPro" id="IPR002110">
    <property type="entry name" value="Ankyrin_rpt"/>
</dbReference>
<comment type="caution">
    <text evidence="5">The sequence shown here is derived from an EMBL/GenBank/DDBJ whole genome shotgun (WGS) entry which is preliminary data.</text>
</comment>
<evidence type="ECO:0000256" key="2">
    <source>
        <dbReference type="ARBA" id="ARBA00023043"/>
    </source>
</evidence>
<gene>
    <name evidence="5" type="ORF">QBC34DRAFT_411279</name>
</gene>
<reference evidence="5" key="2">
    <citation type="submission" date="2023-05" db="EMBL/GenBank/DDBJ databases">
        <authorList>
            <consortium name="Lawrence Berkeley National Laboratory"/>
            <person name="Steindorff A."/>
            <person name="Hensen N."/>
            <person name="Bonometti L."/>
            <person name="Westerberg I."/>
            <person name="Brannstrom I.O."/>
            <person name="Guillou S."/>
            <person name="Cros-Aarteil S."/>
            <person name="Calhoun S."/>
            <person name="Haridas S."/>
            <person name="Kuo A."/>
            <person name="Mondo S."/>
            <person name="Pangilinan J."/>
            <person name="Riley R."/>
            <person name="Labutti K."/>
            <person name="Andreopoulos B."/>
            <person name="Lipzen A."/>
            <person name="Chen C."/>
            <person name="Yanf M."/>
            <person name="Daum C."/>
            <person name="Ng V."/>
            <person name="Clum A."/>
            <person name="Ohm R."/>
            <person name="Martin F."/>
            <person name="Silar P."/>
            <person name="Natvig D."/>
            <person name="Lalanne C."/>
            <person name="Gautier V."/>
            <person name="Ament-Velasquez S.L."/>
            <person name="Kruys A."/>
            <person name="Hutchinson M.I."/>
            <person name="Powell A.J."/>
            <person name="Barry K."/>
            <person name="Miller A.N."/>
            <person name="Grigoriev I.V."/>
            <person name="Debuchy R."/>
            <person name="Gladieux P."/>
            <person name="Thoren M.H."/>
            <person name="Johannesson H."/>
        </authorList>
    </citation>
    <scope>NUCLEOTIDE SEQUENCE</scope>
    <source>
        <strain evidence="5">PSN243</strain>
    </source>
</reference>
<evidence type="ECO:0000256" key="4">
    <source>
        <dbReference type="SAM" id="MobiDB-lite"/>
    </source>
</evidence>
<proteinExistence type="predicted"/>
<dbReference type="Gene3D" id="1.25.40.20">
    <property type="entry name" value="Ankyrin repeat-containing domain"/>
    <property type="match status" value="3"/>
</dbReference>
<dbReference type="EMBL" id="MU865956">
    <property type="protein sequence ID" value="KAK4446471.1"/>
    <property type="molecule type" value="Genomic_DNA"/>
</dbReference>
<dbReference type="Proteomes" id="UP001321760">
    <property type="component" value="Unassembled WGS sequence"/>
</dbReference>
<dbReference type="Pfam" id="PF00023">
    <property type="entry name" value="Ank"/>
    <property type="match status" value="1"/>
</dbReference>
<feature type="region of interest" description="Disordered" evidence="4">
    <location>
        <begin position="196"/>
        <end position="218"/>
    </location>
</feature>
<dbReference type="PANTHER" id="PTHR24171:SF8">
    <property type="entry name" value="BRCA1-ASSOCIATED RING DOMAIN PROTEIN 1"/>
    <property type="match status" value="1"/>
</dbReference>
<keyword evidence="6" id="KW-1185">Reference proteome</keyword>
<dbReference type="InterPro" id="IPR036770">
    <property type="entry name" value="Ankyrin_rpt-contain_sf"/>
</dbReference>
<name>A0AAV9GDB1_9PEZI</name>
<feature type="region of interest" description="Disordered" evidence="4">
    <location>
        <begin position="1"/>
        <end position="156"/>
    </location>
</feature>
<dbReference type="SUPFAM" id="SSF48403">
    <property type="entry name" value="Ankyrin repeat"/>
    <property type="match status" value="1"/>
</dbReference>
<protein>
    <submittedName>
        <fullName evidence="5">Ankyrin repeat-containing domain protein</fullName>
    </submittedName>
</protein>